<dbReference type="Proteomes" id="UP000678499">
    <property type="component" value="Unassembled WGS sequence"/>
</dbReference>
<evidence type="ECO:0008006" key="5">
    <source>
        <dbReference type="Google" id="ProtNLM"/>
    </source>
</evidence>
<name>A0A7R9GK89_9CRUS</name>
<feature type="compositionally biased region" description="Basic residues" evidence="1">
    <location>
        <begin position="63"/>
        <end position="89"/>
    </location>
</feature>
<gene>
    <name evidence="3" type="ORF">NMOB1V02_LOCUS11826</name>
</gene>
<reference evidence="3" key="1">
    <citation type="submission" date="2020-11" db="EMBL/GenBank/DDBJ databases">
        <authorList>
            <person name="Tran Van P."/>
        </authorList>
    </citation>
    <scope>NUCLEOTIDE SEQUENCE</scope>
</reference>
<feature type="region of interest" description="Disordered" evidence="1">
    <location>
        <begin position="40"/>
        <end position="96"/>
    </location>
</feature>
<evidence type="ECO:0000256" key="1">
    <source>
        <dbReference type="SAM" id="MobiDB-lite"/>
    </source>
</evidence>
<feature type="signal peptide" evidence="2">
    <location>
        <begin position="1"/>
        <end position="30"/>
    </location>
</feature>
<dbReference type="EMBL" id="OA889411">
    <property type="protein sequence ID" value="CAD7284219.1"/>
    <property type="molecule type" value="Genomic_DNA"/>
</dbReference>
<accession>A0A7R9GK89</accession>
<evidence type="ECO:0000313" key="4">
    <source>
        <dbReference type="Proteomes" id="UP000678499"/>
    </source>
</evidence>
<keyword evidence="2" id="KW-0732">Signal</keyword>
<keyword evidence="4" id="KW-1185">Reference proteome</keyword>
<protein>
    <recommendedName>
        <fullName evidence="5">Secreted protein</fullName>
    </recommendedName>
</protein>
<proteinExistence type="predicted"/>
<evidence type="ECO:0000313" key="3">
    <source>
        <dbReference type="EMBL" id="CAD7284219.1"/>
    </source>
</evidence>
<dbReference type="EMBL" id="CAJPEX010007374">
    <property type="protein sequence ID" value="CAG0924371.1"/>
    <property type="molecule type" value="Genomic_DNA"/>
</dbReference>
<sequence>MFLVSRLSRGRNGLLISIVLLAFLLGFLSSNCVDAARSKKSSGAEEQCDGDSCGSDSDPRPGMRGRRVTRKAAATRRSARRFVANRRRSSVTGTRAAATVTRDRACEVDG</sequence>
<feature type="chain" id="PRO_5036210881" description="Secreted protein" evidence="2">
    <location>
        <begin position="31"/>
        <end position="110"/>
    </location>
</feature>
<organism evidence="3">
    <name type="scientific">Notodromas monacha</name>
    <dbReference type="NCBI Taxonomy" id="399045"/>
    <lineage>
        <taxon>Eukaryota</taxon>
        <taxon>Metazoa</taxon>
        <taxon>Ecdysozoa</taxon>
        <taxon>Arthropoda</taxon>
        <taxon>Crustacea</taxon>
        <taxon>Oligostraca</taxon>
        <taxon>Ostracoda</taxon>
        <taxon>Podocopa</taxon>
        <taxon>Podocopida</taxon>
        <taxon>Cypridocopina</taxon>
        <taxon>Cypridoidea</taxon>
        <taxon>Cyprididae</taxon>
        <taxon>Notodromas</taxon>
    </lineage>
</organism>
<evidence type="ECO:0000256" key="2">
    <source>
        <dbReference type="SAM" id="SignalP"/>
    </source>
</evidence>
<dbReference type="AlphaFoldDB" id="A0A7R9GK89"/>